<protein>
    <submittedName>
        <fullName evidence="2">Uncharacterized protein</fullName>
    </submittedName>
</protein>
<feature type="compositionally biased region" description="Low complexity" evidence="1">
    <location>
        <begin position="419"/>
        <end position="430"/>
    </location>
</feature>
<evidence type="ECO:0000256" key="1">
    <source>
        <dbReference type="SAM" id="MobiDB-lite"/>
    </source>
</evidence>
<dbReference type="Proteomes" id="UP000005010">
    <property type="component" value="Chromosome"/>
</dbReference>
<keyword evidence="3" id="KW-1185">Reference proteome</keyword>
<dbReference type="eggNOG" id="COG3550">
    <property type="taxonomic scope" value="Bacteria"/>
</dbReference>
<feature type="compositionally biased region" description="Polar residues" evidence="1">
    <location>
        <begin position="432"/>
        <end position="444"/>
    </location>
</feature>
<dbReference type="KEGG" id="hce:HCW_04290"/>
<evidence type="ECO:0000313" key="3">
    <source>
        <dbReference type="Proteomes" id="UP000005010"/>
    </source>
</evidence>
<dbReference type="HOGENOM" id="CLU_042516_0_0_7"/>
<name>I0EMF8_HELC0</name>
<evidence type="ECO:0000313" key="2">
    <source>
        <dbReference type="EMBL" id="AFI04127.1"/>
    </source>
</evidence>
<dbReference type="AlphaFoldDB" id="I0EMF8"/>
<dbReference type="STRING" id="182217.HCW_04290"/>
<gene>
    <name evidence="2" type="ordered locus">HCW_04290</name>
</gene>
<sequence>MNKQYVLKNKDVEVLKFELVEKTHLSNNIKAVSYGLNNIQVIRQDLLPLSLDKEMRLEKSLEKWIKQRKIPKNRAFVEDIVNSLCLDESNFMSYVDITLALSLNDTFWIIPSDNNYQWQDYNLYTNSFNETLALVAFTGYSTTIKGLITSPELTTNGMLKKCWHRNKENNKIELLKGQTQEYANGGKEAYAEFYMAQIAQALEFEHITYDLKQFHKQLVSSCEIFTDEQYGYLPIYYCLDREDLISDGFSLIEKIKTIYNPDKLDDLLLFDALICNTDRHLGNYGMLIDNDTNKLVKPAPIFDNGFSFFNIICYNQLNEMLQVFDLKNSTSRSQLDFSFKQQASLFGQQRHIKNLSKLSNFTFKRHEKYNLPEEWLKSGEKFIQQRSLEIIKVIENKLENKLDLSHNKNDNTPLTNHSNTPRYPNNTPYNKYQKNSKSNGGMEM</sequence>
<feature type="region of interest" description="Disordered" evidence="1">
    <location>
        <begin position="404"/>
        <end position="444"/>
    </location>
</feature>
<organism evidence="2 3">
    <name type="scientific">Helicobacter cetorum (strain ATCC BAA-429 / MIT 00-7128)</name>
    <dbReference type="NCBI Taxonomy" id="182217"/>
    <lineage>
        <taxon>Bacteria</taxon>
        <taxon>Pseudomonadati</taxon>
        <taxon>Campylobacterota</taxon>
        <taxon>Epsilonproteobacteria</taxon>
        <taxon>Campylobacterales</taxon>
        <taxon>Helicobacteraceae</taxon>
        <taxon>Helicobacter</taxon>
    </lineage>
</organism>
<dbReference type="EMBL" id="CP003479">
    <property type="protein sequence ID" value="AFI04127.1"/>
    <property type="molecule type" value="Genomic_DNA"/>
</dbReference>
<dbReference type="Gene3D" id="1.10.1070.20">
    <property type="match status" value="1"/>
</dbReference>
<proteinExistence type="predicted"/>
<accession>I0EMF8</accession>
<dbReference type="RefSeq" id="WP_014660997.1">
    <property type="nucleotide sequence ID" value="NC_017737.1"/>
</dbReference>
<dbReference type="PATRIC" id="fig|182217.3.peg.915"/>
<reference evidence="3" key="1">
    <citation type="submission" date="2012-04" db="EMBL/GenBank/DDBJ databases">
        <title>Complete genome sequence of Helicobacter cetorum strain MIT 00-7128.</title>
        <authorList>
            <person name="Kersulyte D."/>
            <person name="Berg D.E."/>
        </authorList>
    </citation>
    <scope>NUCLEOTIDE SEQUENCE [LARGE SCALE GENOMIC DNA]</scope>
    <source>
        <strain evidence="3">MIT 00-7128</strain>
    </source>
</reference>